<proteinExistence type="predicted"/>
<gene>
    <name evidence="1" type="ORF">Sjap_013293</name>
</gene>
<reference evidence="1 2" key="1">
    <citation type="submission" date="2024-01" db="EMBL/GenBank/DDBJ databases">
        <title>Genome assemblies of Stephania.</title>
        <authorList>
            <person name="Yang L."/>
        </authorList>
    </citation>
    <scope>NUCLEOTIDE SEQUENCE [LARGE SCALE GENOMIC DNA]</scope>
    <source>
        <strain evidence="1">QJT</strain>
        <tissue evidence="1">Leaf</tissue>
    </source>
</reference>
<protein>
    <submittedName>
        <fullName evidence="1">Uncharacterized protein</fullName>
    </submittedName>
</protein>
<comment type="caution">
    <text evidence="1">The sequence shown here is derived from an EMBL/GenBank/DDBJ whole genome shotgun (WGS) entry which is preliminary data.</text>
</comment>
<evidence type="ECO:0000313" key="2">
    <source>
        <dbReference type="Proteomes" id="UP001417504"/>
    </source>
</evidence>
<dbReference type="Proteomes" id="UP001417504">
    <property type="component" value="Unassembled WGS sequence"/>
</dbReference>
<sequence length="71" mass="8567">MTSMVRELVHKSFLCHGQNYDFWGFGLTKNSVMDALRRWIVLLRFWLNLVKNRIQNGHRKPKYVKIGIYKN</sequence>
<keyword evidence="2" id="KW-1185">Reference proteome</keyword>
<accession>A0AAP0J045</accession>
<name>A0AAP0J045_9MAGN</name>
<dbReference type="EMBL" id="JBBNAE010000005">
    <property type="protein sequence ID" value="KAK9123691.1"/>
    <property type="molecule type" value="Genomic_DNA"/>
</dbReference>
<evidence type="ECO:0000313" key="1">
    <source>
        <dbReference type="EMBL" id="KAK9123691.1"/>
    </source>
</evidence>
<organism evidence="1 2">
    <name type="scientific">Stephania japonica</name>
    <dbReference type="NCBI Taxonomy" id="461633"/>
    <lineage>
        <taxon>Eukaryota</taxon>
        <taxon>Viridiplantae</taxon>
        <taxon>Streptophyta</taxon>
        <taxon>Embryophyta</taxon>
        <taxon>Tracheophyta</taxon>
        <taxon>Spermatophyta</taxon>
        <taxon>Magnoliopsida</taxon>
        <taxon>Ranunculales</taxon>
        <taxon>Menispermaceae</taxon>
        <taxon>Menispermoideae</taxon>
        <taxon>Cissampelideae</taxon>
        <taxon>Stephania</taxon>
    </lineage>
</organism>
<dbReference type="AlphaFoldDB" id="A0AAP0J045"/>